<evidence type="ECO:0000256" key="1">
    <source>
        <dbReference type="SAM" id="SignalP"/>
    </source>
</evidence>
<dbReference type="EMBL" id="CP127295">
    <property type="protein sequence ID" value="WIY01586.1"/>
    <property type="molecule type" value="Genomic_DNA"/>
</dbReference>
<keyword evidence="3" id="KW-1185">Reference proteome</keyword>
<reference evidence="2 3" key="1">
    <citation type="submission" date="2023-06" db="EMBL/GenBank/DDBJ databases">
        <authorList>
            <person name="Oyuntsetseg B."/>
            <person name="Kim S.B."/>
        </authorList>
    </citation>
    <scope>NUCLEOTIDE SEQUENCE [LARGE SCALE GENOMIC DNA]</scope>
    <source>
        <strain evidence="2 3">4-36</strain>
    </source>
</reference>
<feature type="chain" id="PRO_5040997484" description="Secreted protein" evidence="1">
    <location>
        <begin position="26"/>
        <end position="77"/>
    </location>
</feature>
<sequence>MRMTKLGRAAIVVLGAGGLTMGAPGVTTATPAEPAARCLSGVYRVQVQPLRSLYTVKSAWIPFTVTCPKGQVTTPPA</sequence>
<name>A0A9Y2JMY6_9PSEU</name>
<dbReference type="KEGG" id="amog:QRX60_47480"/>
<evidence type="ECO:0000313" key="3">
    <source>
        <dbReference type="Proteomes" id="UP001239397"/>
    </source>
</evidence>
<organism evidence="2 3">
    <name type="scientific">Amycolatopsis mongoliensis</name>
    <dbReference type="NCBI Taxonomy" id="715475"/>
    <lineage>
        <taxon>Bacteria</taxon>
        <taxon>Bacillati</taxon>
        <taxon>Actinomycetota</taxon>
        <taxon>Actinomycetes</taxon>
        <taxon>Pseudonocardiales</taxon>
        <taxon>Pseudonocardiaceae</taxon>
        <taxon>Amycolatopsis</taxon>
    </lineage>
</organism>
<evidence type="ECO:0000313" key="2">
    <source>
        <dbReference type="EMBL" id="WIY01586.1"/>
    </source>
</evidence>
<dbReference type="Proteomes" id="UP001239397">
    <property type="component" value="Chromosome"/>
</dbReference>
<accession>A0A9Y2JMY6</accession>
<protein>
    <recommendedName>
        <fullName evidence="4">Secreted protein</fullName>
    </recommendedName>
</protein>
<proteinExistence type="predicted"/>
<dbReference type="RefSeq" id="WP_285998031.1">
    <property type="nucleotide sequence ID" value="NZ_CP127295.1"/>
</dbReference>
<feature type="signal peptide" evidence="1">
    <location>
        <begin position="1"/>
        <end position="25"/>
    </location>
</feature>
<keyword evidence="1" id="KW-0732">Signal</keyword>
<gene>
    <name evidence="2" type="ORF">QRX60_47480</name>
</gene>
<dbReference type="AlphaFoldDB" id="A0A9Y2JMY6"/>
<evidence type="ECO:0008006" key="4">
    <source>
        <dbReference type="Google" id="ProtNLM"/>
    </source>
</evidence>